<dbReference type="RefSeq" id="WP_022160500.1">
    <property type="nucleotide sequence ID" value="NZ_JADMUD010000008.1"/>
</dbReference>
<dbReference type="Gene3D" id="2.60.40.10">
    <property type="entry name" value="Immunoglobulins"/>
    <property type="match status" value="1"/>
</dbReference>
<dbReference type="InterPro" id="IPR024079">
    <property type="entry name" value="MetalloPept_cat_dom_sf"/>
</dbReference>
<dbReference type="Proteomes" id="UP000284243">
    <property type="component" value="Unassembled WGS sequence"/>
</dbReference>
<dbReference type="AlphaFoldDB" id="A0A412TR33"/>
<evidence type="ECO:0000313" key="2">
    <source>
        <dbReference type="Proteomes" id="UP000284243"/>
    </source>
</evidence>
<reference evidence="1 2" key="1">
    <citation type="submission" date="2018-08" db="EMBL/GenBank/DDBJ databases">
        <title>A genome reference for cultivated species of the human gut microbiota.</title>
        <authorList>
            <person name="Zou Y."/>
            <person name="Xue W."/>
            <person name="Luo G."/>
        </authorList>
    </citation>
    <scope>NUCLEOTIDE SEQUENCE [LARGE SCALE GENOMIC DNA]</scope>
    <source>
        <strain evidence="1 2">AF16-14</strain>
    </source>
</reference>
<accession>A0A412TR33</accession>
<gene>
    <name evidence="1" type="ORF">DWW57_09925</name>
</gene>
<proteinExistence type="predicted"/>
<evidence type="ECO:0008006" key="3">
    <source>
        <dbReference type="Google" id="ProtNLM"/>
    </source>
</evidence>
<dbReference type="Gene3D" id="3.40.390.10">
    <property type="entry name" value="Collagenase (Catalytic Domain)"/>
    <property type="match status" value="1"/>
</dbReference>
<dbReference type="EMBL" id="QRYC01000012">
    <property type="protein sequence ID" value="RGU56070.1"/>
    <property type="molecule type" value="Genomic_DNA"/>
</dbReference>
<organism evidence="1 2">
    <name type="scientific">Odoribacter splanchnicus</name>
    <dbReference type="NCBI Taxonomy" id="28118"/>
    <lineage>
        <taxon>Bacteria</taxon>
        <taxon>Pseudomonadati</taxon>
        <taxon>Bacteroidota</taxon>
        <taxon>Bacteroidia</taxon>
        <taxon>Bacteroidales</taxon>
        <taxon>Odoribacteraceae</taxon>
        <taxon>Odoribacter</taxon>
    </lineage>
</organism>
<sequence length="544" mass="61700">MNKINYKTGILSLLLFFVAWGCKDDDDELRIPHLEVGERALSFNESEVQTLAIEANGHWRVRAVIRDTNEFLISPREGFGNGEVTITLNRTKPEAINGYLKVTYLDGTDEGLEVAKGVRLTADKLDMNVYPRSVTFNSAAGYTQQKLRVYSSGKWTARLSDTTWCKLANGKGEDEGYVTLLFKEGAEATEEGTELIIAPDDKPLVRYVVKVSDAQGHKYGRSVTLHKATKGAGINIVMVGTFFLKNDLKKGGRFDQACESFMKYAFVLEPFSSYVDYFNVYAVPYPNDYDEDLFGNREKTYDTPIGTYNVNESMAIGMTSVHLDNLYKYAFQNTPVSSEKETLQDLFVVSAVCSDDWAYMRNYTNNYPGSTQGRGVTFAPIFAGDLTTLFGRELQGHNFGNFFENTLGGDKVFPEEQKSGRRDLQKNNQLWLDVEFINDTEQFMNQAWVELYKMNYRNVSIVEGAQDYASGIWRAASQGIMGNGDNKGNVDGKMFYYNPVQRELILRKIYQLSGLEEEYSLQTFLDYDKNNVTNIRTDEEMMKN</sequence>
<comment type="caution">
    <text evidence="1">The sequence shown here is derived from an EMBL/GenBank/DDBJ whole genome shotgun (WGS) entry which is preliminary data.</text>
</comment>
<dbReference type="GO" id="GO:0008237">
    <property type="term" value="F:metallopeptidase activity"/>
    <property type="evidence" value="ECO:0007669"/>
    <property type="project" value="InterPro"/>
</dbReference>
<evidence type="ECO:0000313" key="1">
    <source>
        <dbReference type="EMBL" id="RGU56070.1"/>
    </source>
</evidence>
<name>A0A412TR33_9BACT</name>
<dbReference type="InterPro" id="IPR013783">
    <property type="entry name" value="Ig-like_fold"/>
</dbReference>
<protein>
    <recommendedName>
        <fullName evidence="3">BACON domain-containing protein</fullName>
    </recommendedName>
</protein>